<organism evidence="3 4">
    <name type="scientific">Blattamonas nauphoetae</name>
    <dbReference type="NCBI Taxonomy" id="2049346"/>
    <lineage>
        <taxon>Eukaryota</taxon>
        <taxon>Metamonada</taxon>
        <taxon>Preaxostyla</taxon>
        <taxon>Oxymonadida</taxon>
        <taxon>Blattamonas</taxon>
    </lineage>
</organism>
<protein>
    <submittedName>
        <fullName evidence="3">TBC1 domain family member 12</fullName>
    </submittedName>
</protein>
<dbReference type="Gene3D" id="1.10.10.750">
    <property type="entry name" value="Ypt/Rab-GAP domain of gyp1p, domain 1"/>
    <property type="match status" value="1"/>
</dbReference>
<evidence type="ECO:0000256" key="1">
    <source>
        <dbReference type="SAM" id="MobiDB-lite"/>
    </source>
</evidence>
<dbReference type="EMBL" id="JARBJD010000010">
    <property type="protein sequence ID" value="KAK2962590.1"/>
    <property type="molecule type" value="Genomic_DNA"/>
</dbReference>
<dbReference type="PANTHER" id="PTHR47219">
    <property type="entry name" value="RAB GTPASE-ACTIVATING PROTEIN 1-LIKE"/>
    <property type="match status" value="1"/>
</dbReference>
<dbReference type="InterPro" id="IPR050302">
    <property type="entry name" value="Rab_GAP_TBC_domain"/>
</dbReference>
<dbReference type="SMART" id="SM00164">
    <property type="entry name" value="TBC"/>
    <property type="match status" value="1"/>
</dbReference>
<dbReference type="Proteomes" id="UP001281761">
    <property type="component" value="Unassembled WGS sequence"/>
</dbReference>
<evidence type="ECO:0000313" key="3">
    <source>
        <dbReference type="EMBL" id="KAK2962590.1"/>
    </source>
</evidence>
<keyword evidence="4" id="KW-1185">Reference proteome</keyword>
<evidence type="ECO:0000313" key="4">
    <source>
        <dbReference type="Proteomes" id="UP001281761"/>
    </source>
</evidence>
<dbReference type="SUPFAM" id="SSF47923">
    <property type="entry name" value="Ypt/Rab-GAP domain of gyp1p"/>
    <property type="match status" value="2"/>
</dbReference>
<comment type="caution">
    <text evidence="3">The sequence shown here is derived from an EMBL/GenBank/DDBJ whole genome shotgun (WGS) entry which is preliminary data.</text>
</comment>
<accession>A0ABQ9YFP4</accession>
<feature type="region of interest" description="Disordered" evidence="1">
    <location>
        <begin position="44"/>
        <end position="77"/>
    </location>
</feature>
<evidence type="ECO:0000259" key="2">
    <source>
        <dbReference type="PROSITE" id="PS50086"/>
    </source>
</evidence>
<feature type="compositionally biased region" description="Polar residues" evidence="1">
    <location>
        <begin position="59"/>
        <end position="77"/>
    </location>
</feature>
<reference evidence="3 4" key="1">
    <citation type="journal article" date="2022" name="bioRxiv">
        <title>Genomics of Preaxostyla Flagellates Illuminates Evolutionary Transitions and the Path Towards Mitochondrial Loss.</title>
        <authorList>
            <person name="Novak L.V.F."/>
            <person name="Treitli S.C."/>
            <person name="Pyrih J."/>
            <person name="Halakuc P."/>
            <person name="Pipaliya S.V."/>
            <person name="Vacek V."/>
            <person name="Brzon O."/>
            <person name="Soukal P."/>
            <person name="Eme L."/>
            <person name="Dacks J.B."/>
            <person name="Karnkowska A."/>
            <person name="Elias M."/>
            <person name="Hampl V."/>
        </authorList>
    </citation>
    <scope>NUCLEOTIDE SEQUENCE [LARGE SCALE GENOMIC DNA]</scope>
    <source>
        <strain evidence="3">NAU3</strain>
        <tissue evidence="3">Gut</tissue>
    </source>
</reference>
<sequence length="495" mass="55821">MTSPSGLSPHNSHNSFDIEPLSLSKDEHYLDPSKNELTDLSFEPVSSLSSSDPNILHSFRTNSPSITQPSSSPLPATNYQSEDVEVALAAVAAAQASVQMLRGQKDGKQRVLGTDNKIKSTIQKPTVLIASHSASPGPTPTNFASQNKEKFHSYDRKEKEREEKLSNSLQVWETSVYRSFPTAFPSHRDEDDFRQMVRRGELHGRLRGTIWQKGIGNGLNLTSHLWKGLRAQGLEELRAMEENERLHGKTEPDDDPPTAEFKSAALSLFCIQLDLPRTLSHFRNFQRGGPDYESLVSLLMSFALFRPDIGYVQGMSYLGICCLMNLDEMEAFFVFTNLILTSHFLFSLYKGSTAEIERHLVLFDAAVSVSLPEVSARLLSFQIKAGIYGMDWFMTMFVSCLPLECVMVVWDRYAVDGEVALIQAGLAILMYLTPVILTQEYEEIMMALHRPLDPICVSQLADLMDKSDMKPKRWRALLEKLDSCDRRLWNLRDGR</sequence>
<proteinExistence type="predicted"/>
<dbReference type="PROSITE" id="PS50086">
    <property type="entry name" value="TBC_RABGAP"/>
    <property type="match status" value="1"/>
</dbReference>
<gene>
    <name evidence="3" type="ORF">BLNAU_2423</name>
</gene>
<dbReference type="PANTHER" id="PTHR47219:SF9">
    <property type="entry name" value="GTPASE ACTIVATING PROTEIN AND CENTROSOME-ASSOCIATED, ISOFORM B"/>
    <property type="match status" value="1"/>
</dbReference>
<dbReference type="InterPro" id="IPR000195">
    <property type="entry name" value="Rab-GAP-TBC_dom"/>
</dbReference>
<dbReference type="Gene3D" id="1.10.472.80">
    <property type="entry name" value="Ypt/Rab-GAP domain of gyp1p, domain 3"/>
    <property type="match status" value="1"/>
</dbReference>
<dbReference type="InterPro" id="IPR035969">
    <property type="entry name" value="Rab-GAP_TBC_sf"/>
</dbReference>
<name>A0ABQ9YFP4_9EUKA</name>
<feature type="domain" description="Rab-GAP TBC" evidence="2">
    <location>
        <begin position="201"/>
        <end position="417"/>
    </location>
</feature>
<dbReference type="Pfam" id="PF00566">
    <property type="entry name" value="RabGAP-TBC"/>
    <property type="match status" value="1"/>
</dbReference>
<dbReference type="Gene3D" id="1.10.8.270">
    <property type="entry name" value="putative rabgap domain of human tbc1 domain family member 14 like domains"/>
    <property type="match status" value="1"/>
</dbReference>